<keyword evidence="6" id="KW-1185">Reference proteome</keyword>
<dbReference type="OrthoDB" id="10254310at2759"/>
<dbReference type="InterPro" id="IPR016024">
    <property type="entry name" value="ARM-type_fold"/>
</dbReference>
<dbReference type="Proteomes" id="UP000000305">
    <property type="component" value="Unassembled WGS sequence"/>
</dbReference>
<keyword evidence="4" id="KW-0472">Membrane</keyword>
<protein>
    <recommendedName>
        <fullName evidence="7">Clathrin/coatomer adaptor adaptin-like N-terminal domain-containing protein</fullName>
    </recommendedName>
</protein>
<evidence type="ECO:0000256" key="3">
    <source>
        <dbReference type="ARBA" id="ARBA00022927"/>
    </source>
</evidence>
<organism evidence="5 6">
    <name type="scientific">Daphnia pulex</name>
    <name type="common">Water flea</name>
    <dbReference type="NCBI Taxonomy" id="6669"/>
    <lineage>
        <taxon>Eukaryota</taxon>
        <taxon>Metazoa</taxon>
        <taxon>Ecdysozoa</taxon>
        <taxon>Arthropoda</taxon>
        <taxon>Crustacea</taxon>
        <taxon>Branchiopoda</taxon>
        <taxon>Diplostraca</taxon>
        <taxon>Cladocera</taxon>
        <taxon>Anomopoda</taxon>
        <taxon>Daphniidae</taxon>
        <taxon>Daphnia</taxon>
    </lineage>
</organism>
<evidence type="ECO:0000256" key="2">
    <source>
        <dbReference type="ARBA" id="ARBA00022448"/>
    </source>
</evidence>
<dbReference type="PANTHER" id="PTHR11134">
    <property type="entry name" value="ADAPTOR COMPLEX SUBUNIT BETA FAMILY MEMBER"/>
    <property type="match status" value="1"/>
</dbReference>
<keyword evidence="2" id="KW-0813">Transport</keyword>
<keyword evidence="3" id="KW-0653">Protein transport</keyword>
<dbReference type="Gene3D" id="1.25.10.10">
    <property type="entry name" value="Leucine-rich Repeat Variant"/>
    <property type="match status" value="1"/>
</dbReference>
<evidence type="ECO:0000313" key="6">
    <source>
        <dbReference type="Proteomes" id="UP000000305"/>
    </source>
</evidence>
<dbReference type="EMBL" id="GL737541">
    <property type="protein sequence ID" value="EFX59922.1"/>
    <property type="molecule type" value="Genomic_DNA"/>
</dbReference>
<dbReference type="InterPro" id="IPR011989">
    <property type="entry name" value="ARM-like"/>
</dbReference>
<dbReference type="GO" id="GO:0012505">
    <property type="term" value="C:endomembrane system"/>
    <property type="evidence" value="ECO:0007669"/>
    <property type="project" value="UniProtKB-SubCell"/>
</dbReference>
<sequence>MARKSVKILTDIALRLPEVSKALLINLDSYYRMDKPHLANEAMLSFHQILRKYPKLFPDVSRSIIDYRSTINETESTKSLIWLLGTFSQQINEAPYILEEFIEN</sequence>
<dbReference type="KEGG" id="dpx:DAPPUDRAFT_280346"/>
<dbReference type="eggNOG" id="KOG1061">
    <property type="taxonomic scope" value="Eukaryota"/>
</dbReference>
<dbReference type="GO" id="GO:0016192">
    <property type="term" value="P:vesicle-mediated transport"/>
    <property type="evidence" value="ECO:0007669"/>
    <property type="project" value="InterPro"/>
</dbReference>
<evidence type="ECO:0008006" key="7">
    <source>
        <dbReference type="Google" id="ProtNLM"/>
    </source>
</evidence>
<proteinExistence type="predicted"/>
<accession>E9I7V8</accession>
<dbReference type="SUPFAM" id="SSF48371">
    <property type="entry name" value="ARM repeat"/>
    <property type="match status" value="1"/>
</dbReference>
<dbReference type="AlphaFoldDB" id="E9I7V8"/>
<dbReference type="STRING" id="6669.E9I7V8"/>
<reference evidence="5 6" key="1">
    <citation type="journal article" date="2011" name="Science">
        <title>The ecoresponsive genome of Daphnia pulex.</title>
        <authorList>
            <person name="Colbourne J.K."/>
            <person name="Pfrender M.E."/>
            <person name="Gilbert D."/>
            <person name="Thomas W.K."/>
            <person name="Tucker A."/>
            <person name="Oakley T.H."/>
            <person name="Tokishita S."/>
            <person name="Aerts A."/>
            <person name="Arnold G.J."/>
            <person name="Basu M.K."/>
            <person name="Bauer D.J."/>
            <person name="Caceres C.E."/>
            <person name="Carmel L."/>
            <person name="Casola C."/>
            <person name="Choi J.H."/>
            <person name="Detter J.C."/>
            <person name="Dong Q."/>
            <person name="Dusheyko S."/>
            <person name="Eads B.D."/>
            <person name="Frohlich T."/>
            <person name="Geiler-Samerotte K.A."/>
            <person name="Gerlach D."/>
            <person name="Hatcher P."/>
            <person name="Jogdeo S."/>
            <person name="Krijgsveld J."/>
            <person name="Kriventseva E.V."/>
            <person name="Kultz D."/>
            <person name="Laforsch C."/>
            <person name="Lindquist E."/>
            <person name="Lopez J."/>
            <person name="Manak J.R."/>
            <person name="Muller J."/>
            <person name="Pangilinan J."/>
            <person name="Patwardhan R.P."/>
            <person name="Pitluck S."/>
            <person name="Pritham E.J."/>
            <person name="Rechtsteiner A."/>
            <person name="Rho M."/>
            <person name="Rogozin I.B."/>
            <person name="Sakarya O."/>
            <person name="Salamov A."/>
            <person name="Schaack S."/>
            <person name="Shapiro H."/>
            <person name="Shiga Y."/>
            <person name="Skalitzky C."/>
            <person name="Smith Z."/>
            <person name="Souvorov A."/>
            <person name="Sung W."/>
            <person name="Tang Z."/>
            <person name="Tsuchiya D."/>
            <person name="Tu H."/>
            <person name="Vos H."/>
            <person name="Wang M."/>
            <person name="Wolf Y.I."/>
            <person name="Yamagata H."/>
            <person name="Yamada T."/>
            <person name="Ye Y."/>
            <person name="Shaw J.R."/>
            <person name="Andrews J."/>
            <person name="Crease T.J."/>
            <person name="Tang H."/>
            <person name="Lucas S.M."/>
            <person name="Robertson H.M."/>
            <person name="Bork P."/>
            <person name="Koonin E.V."/>
            <person name="Zdobnov E.M."/>
            <person name="Grigoriev I.V."/>
            <person name="Lynch M."/>
            <person name="Boore J.L."/>
        </authorList>
    </citation>
    <scope>NUCLEOTIDE SEQUENCE [LARGE SCALE GENOMIC DNA]</scope>
</reference>
<gene>
    <name evidence="5" type="ORF">DAPPUDRAFT_280346</name>
</gene>
<dbReference type="GO" id="GO:0015031">
    <property type="term" value="P:protein transport"/>
    <property type="evidence" value="ECO:0007669"/>
    <property type="project" value="UniProtKB-KW"/>
</dbReference>
<evidence type="ECO:0000313" key="5">
    <source>
        <dbReference type="EMBL" id="EFX59922.1"/>
    </source>
</evidence>
<evidence type="ECO:0000256" key="4">
    <source>
        <dbReference type="ARBA" id="ARBA00023136"/>
    </source>
</evidence>
<name>E9I7V8_DAPPU</name>
<dbReference type="InParanoid" id="E9I7V8"/>
<dbReference type="HOGENOM" id="CLU_2252694_0_0_1"/>
<dbReference type="InterPro" id="IPR026739">
    <property type="entry name" value="AP_beta"/>
</dbReference>
<comment type="subcellular location">
    <subcellularLocation>
        <location evidence="1">Endomembrane system</location>
    </subcellularLocation>
</comment>
<evidence type="ECO:0000256" key="1">
    <source>
        <dbReference type="ARBA" id="ARBA00004308"/>
    </source>
</evidence>